<dbReference type="RefSeq" id="XP_020112538.1">
    <property type="nucleotide sequence ID" value="XM_020256949.1"/>
</dbReference>
<comment type="subcellular location">
    <subcellularLocation>
        <location evidence="1 6">Membrane</location>
        <topology evidence="1 6">Multi-pass membrane protein</topology>
    </subcellularLocation>
</comment>
<name>A0A6P5H528_ANACO</name>
<evidence type="ECO:0000256" key="3">
    <source>
        <dbReference type="ARBA" id="ARBA00022692"/>
    </source>
</evidence>
<dbReference type="PANTHER" id="PTHR31218">
    <property type="entry name" value="WAT1-RELATED PROTEIN"/>
    <property type="match status" value="1"/>
</dbReference>
<dbReference type="AlphaFoldDB" id="A0A6P5H528"/>
<evidence type="ECO:0000256" key="6">
    <source>
        <dbReference type="RuleBase" id="RU363077"/>
    </source>
</evidence>
<protein>
    <recommendedName>
        <fullName evidence="6">WAT1-related protein</fullName>
    </recommendedName>
</protein>
<reference evidence="8" key="1">
    <citation type="journal article" date="2015" name="Nat. Genet.">
        <title>The pineapple genome and the evolution of CAM photosynthesis.</title>
        <authorList>
            <person name="Ming R."/>
            <person name="VanBuren R."/>
            <person name="Wai C.M."/>
            <person name="Tang H."/>
            <person name="Schatz M.C."/>
            <person name="Bowers J.E."/>
            <person name="Lyons E."/>
            <person name="Wang M.L."/>
            <person name="Chen J."/>
            <person name="Biggers E."/>
            <person name="Zhang J."/>
            <person name="Huang L."/>
            <person name="Zhang L."/>
            <person name="Miao W."/>
            <person name="Zhang J."/>
            <person name="Ye Z."/>
            <person name="Miao C."/>
            <person name="Lin Z."/>
            <person name="Wang H."/>
            <person name="Zhou H."/>
            <person name="Yim W.C."/>
            <person name="Priest H.D."/>
            <person name="Zheng C."/>
            <person name="Woodhouse M."/>
            <person name="Edger P.P."/>
            <person name="Guyot R."/>
            <person name="Guo H.B."/>
            <person name="Guo H."/>
            <person name="Zheng G."/>
            <person name="Singh R."/>
            <person name="Sharma A."/>
            <person name="Min X."/>
            <person name="Zheng Y."/>
            <person name="Lee H."/>
            <person name="Gurtowski J."/>
            <person name="Sedlazeck F.J."/>
            <person name="Harkess A."/>
            <person name="McKain M.R."/>
            <person name="Liao Z."/>
            <person name="Fang J."/>
            <person name="Liu J."/>
            <person name="Zhang X."/>
            <person name="Zhang Q."/>
            <person name="Hu W."/>
            <person name="Qin Y."/>
            <person name="Wang K."/>
            <person name="Chen L.Y."/>
            <person name="Shirley N."/>
            <person name="Lin Y.R."/>
            <person name="Liu L.Y."/>
            <person name="Hernandez A.G."/>
            <person name="Wright C.L."/>
            <person name="Bulone V."/>
            <person name="Tuskan G.A."/>
            <person name="Heath K."/>
            <person name="Zee F."/>
            <person name="Moore P.H."/>
            <person name="Sunkar R."/>
            <person name="Leebens-Mack J.H."/>
            <person name="Mockler T."/>
            <person name="Bennetzen J.L."/>
            <person name="Freeling M."/>
            <person name="Sankoff D."/>
            <person name="Paterson A.H."/>
            <person name="Zhu X."/>
            <person name="Yang X."/>
            <person name="Smith J.A."/>
            <person name="Cushman J.C."/>
            <person name="Paull R.E."/>
            <person name="Yu Q."/>
        </authorList>
    </citation>
    <scope>NUCLEOTIDE SEQUENCE [LARGE SCALE GENOMIC DNA]</scope>
    <source>
        <strain evidence="8">cv. F153</strain>
    </source>
</reference>
<dbReference type="OrthoDB" id="1728340at2759"/>
<dbReference type="GO" id="GO:0022857">
    <property type="term" value="F:transmembrane transporter activity"/>
    <property type="evidence" value="ECO:0007669"/>
    <property type="project" value="InterPro"/>
</dbReference>
<dbReference type="Proteomes" id="UP000515123">
    <property type="component" value="Linkage group 22"/>
</dbReference>
<feature type="transmembrane region" description="Helical" evidence="6">
    <location>
        <begin position="74"/>
        <end position="93"/>
    </location>
</feature>
<dbReference type="InterPro" id="IPR030184">
    <property type="entry name" value="WAT1-related"/>
</dbReference>
<feature type="domain" description="EamA" evidence="7">
    <location>
        <begin position="15"/>
        <end position="152"/>
    </location>
</feature>
<evidence type="ECO:0000313" key="8">
    <source>
        <dbReference type="Proteomes" id="UP000515123"/>
    </source>
</evidence>
<sequence length="354" mass="39151">MMMMGWWRERGPVAVMVAADVGFAVMNVMIKKVIDEGMDRLVIVTLRQLVATFFMAPIAFFYKRKTRPKLTGEIFVYLFFSALFGASLPQYLFFVGLQYTSATFSCAFLNMAPIFTFLIALPLRLETLDLKSKAGMSKLLGTITCLSGAILLTLYQGPVLPHKHSTQTLIKPYHMGYSSNTKQWMVGSIALLAGCLCWASWFLLQSKVCKKYPAIYSATALIFSLSFVQATAFSLATQKSISVWVLKKKLEIITVVFSGVVGSGLGFLAMSWCVGKRGPVFTAAFTPLIQIMVAAFDFSILHEQLHLGSILGSALVIMGLYFLLWGKSKEAQLSNGVKPNEEHVEQPPVQVQTV</sequence>
<evidence type="ECO:0000256" key="4">
    <source>
        <dbReference type="ARBA" id="ARBA00022989"/>
    </source>
</evidence>
<dbReference type="InterPro" id="IPR037185">
    <property type="entry name" value="EmrE-like"/>
</dbReference>
<dbReference type="SUPFAM" id="SSF103481">
    <property type="entry name" value="Multidrug resistance efflux transporter EmrE"/>
    <property type="match status" value="2"/>
</dbReference>
<dbReference type="GeneID" id="109727067"/>
<feature type="transmembrane region" description="Helical" evidence="6">
    <location>
        <begin position="99"/>
        <end position="123"/>
    </location>
</feature>
<keyword evidence="8" id="KW-1185">Reference proteome</keyword>
<organism evidence="8 9">
    <name type="scientific">Ananas comosus</name>
    <name type="common">Pineapple</name>
    <name type="synonym">Ananas ananas</name>
    <dbReference type="NCBI Taxonomy" id="4615"/>
    <lineage>
        <taxon>Eukaryota</taxon>
        <taxon>Viridiplantae</taxon>
        <taxon>Streptophyta</taxon>
        <taxon>Embryophyta</taxon>
        <taxon>Tracheophyta</taxon>
        <taxon>Spermatophyta</taxon>
        <taxon>Magnoliopsida</taxon>
        <taxon>Liliopsida</taxon>
        <taxon>Poales</taxon>
        <taxon>Bromeliaceae</taxon>
        <taxon>Bromelioideae</taxon>
        <taxon>Ananas</taxon>
    </lineage>
</organism>
<feature type="transmembrane region" description="Helical" evidence="6">
    <location>
        <begin position="42"/>
        <end position="62"/>
    </location>
</feature>
<reference evidence="9" key="2">
    <citation type="submission" date="2025-08" db="UniProtKB">
        <authorList>
            <consortium name="RefSeq"/>
        </authorList>
    </citation>
    <scope>IDENTIFICATION</scope>
    <source>
        <tissue evidence="9">Leaf</tissue>
    </source>
</reference>
<feature type="domain" description="EamA" evidence="7">
    <location>
        <begin position="186"/>
        <end position="324"/>
    </location>
</feature>
<feature type="transmembrane region" description="Helical" evidence="6">
    <location>
        <begin position="252"/>
        <end position="273"/>
    </location>
</feature>
<dbReference type="GO" id="GO:0016020">
    <property type="term" value="C:membrane"/>
    <property type="evidence" value="ECO:0007669"/>
    <property type="project" value="UniProtKB-SubCell"/>
</dbReference>
<keyword evidence="5 6" id="KW-0472">Membrane</keyword>
<feature type="transmembrane region" description="Helical" evidence="6">
    <location>
        <begin position="280"/>
        <end position="301"/>
    </location>
</feature>
<feature type="transmembrane region" description="Helical" evidence="6">
    <location>
        <begin position="184"/>
        <end position="203"/>
    </location>
</feature>
<evidence type="ECO:0000256" key="5">
    <source>
        <dbReference type="ARBA" id="ARBA00023136"/>
    </source>
</evidence>
<dbReference type="InterPro" id="IPR000620">
    <property type="entry name" value="EamA_dom"/>
</dbReference>
<keyword evidence="4 6" id="KW-1133">Transmembrane helix</keyword>
<evidence type="ECO:0000259" key="7">
    <source>
        <dbReference type="Pfam" id="PF00892"/>
    </source>
</evidence>
<accession>A0A6P5H528</accession>
<proteinExistence type="inferred from homology"/>
<feature type="transmembrane region" description="Helical" evidence="6">
    <location>
        <begin position="12"/>
        <end position="30"/>
    </location>
</feature>
<gene>
    <name evidence="9" type="primary">LOC109727067</name>
</gene>
<evidence type="ECO:0000313" key="9">
    <source>
        <dbReference type="RefSeq" id="XP_020112538.1"/>
    </source>
</evidence>
<feature type="transmembrane region" description="Helical" evidence="6">
    <location>
        <begin position="307"/>
        <end position="325"/>
    </location>
</feature>
<comment type="similarity">
    <text evidence="2 6">Belongs to the drug/metabolite transporter (DMT) superfamily. Plant drug/metabolite exporter (P-DME) (TC 2.A.7.4) family.</text>
</comment>
<evidence type="ECO:0000256" key="2">
    <source>
        <dbReference type="ARBA" id="ARBA00007635"/>
    </source>
</evidence>
<feature type="transmembrane region" description="Helical" evidence="6">
    <location>
        <begin position="215"/>
        <end position="232"/>
    </location>
</feature>
<evidence type="ECO:0000256" key="1">
    <source>
        <dbReference type="ARBA" id="ARBA00004141"/>
    </source>
</evidence>
<dbReference type="Pfam" id="PF00892">
    <property type="entry name" value="EamA"/>
    <property type="match status" value="2"/>
</dbReference>
<feature type="transmembrane region" description="Helical" evidence="6">
    <location>
        <begin position="135"/>
        <end position="155"/>
    </location>
</feature>
<keyword evidence="3 6" id="KW-0812">Transmembrane</keyword>